<evidence type="ECO:0000256" key="7">
    <source>
        <dbReference type="ARBA" id="ARBA00022989"/>
    </source>
</evidence>
<keyword evidence="8 9" id="KW-0472">Membrane</keyword>
<evidence type="ECO:0000256" key="8">
    <source>
        <dbReference type="ARBA" id="ARBA00023136"/>
    </source>
</evidence>
<dbReference type="OrthoDB" id="369569at2759"/>
<evidence type="ECO:0000256" key="9">
    <source>
        <dbReference type="PIRNR" id="PIRNR017207"/>
    </source>
</evidence>
<comment type="subunit">
    <text evidence="3">Component of the ER membrane protein complex (EMC).</text>
</comment>
<dbReference type="InParanoid" id="A0A7M7N6K0"/>
<evidence type="ECO:0000256" key="6">
    <source>
        <dbReference type="ARBA" id="ARBA00022824"/>
    </source>
</evidence>
<organism evidence="11 12">
    <name type="scientific">Strongylocentrotus purpuratus</name>
    <name type="common">Purple sea urchin</name>
    <dbReference type="NCBI Taxonomy" id="7668"/>
    <lineage>
        <taxon>Eukaryota</taxon>
        <taxon>Metazoa</taxon>
        <taxon>Echinodermata</taxon>
        <taxon>Eleutherozoa</taxon>
        <taxon>Echinozoa</taxon>
        <taxon>Echinoidea</taxon>
        <taxon>Euechinoidea</taxon>
        <taxon>Echinacea</taxon>
        <taxon>Camarodonta</taxon>
        <taxon>Echinidea</taxon>
        <taxon>Strongylocentrotidae</taxon>
        <taxon>Strongylocentrotus</taxon>
    </lineage>
</organism>
<evidence type="ECO:0000256" key="10">
    <source>
        <dbReference type="SAM" id="Phobius"/>
    </source>
</evidence>
<evidence type="ECO:0000313" key="12">
    <source>
        <dbReference type="Proteomes" id="UP000007110"/>
    </source>
</evidence>
<sequence length="180" mass="20259">MANQQNIAVRGVGRRHKWAIDFTSRPRSERQLQAIADHPSPIGYTERSLPDLSMHDTDHALVVKKCWDIALAPMKQLPMNLFLMYMAGSSISMFPIMMVGMMLWRPIQALMAIKTTYKMLEGSPQALIQKVVYFIANLLGIALALYKCSSMGLLPTHSSDWLSFLEPQQRVEYSGGGMVL</sequence>
<reference evidence="11" key="2">
    <citation type="submission" date="2021-01" db="UniProtKB">
        <authorList>
            <consortium name="EnsemblMetazoa"/>
        </authorList>
    </citation>
    <scope>IDENTIFICATION</scope>
</reference>
<dbReference type="FunCoup" id="A0A7M7N6K0">
    <property type="interactions" value="2044"/>
</dbReference>
<keyword evidence="7 10" id="KW-1133">Transmembrane helix</keyword>
<evidence type="ECO:0000256" key="5">
    <source>
        <dbReference type="ARBA" id="ARBA00022692"/>
    </source>
</evidence>
<dbReference type="OMA" id="FMMWMVG"/>
<dbReference type="CTD" id="51234"/>
<dbReference type="GeneID" id="580583"/>
<dbReference type="PIRSF" id="PIRSF017207">
    <property type="entry name" value="UCP017207_TM-p85"/>
    <property type="match status" value="1"/>
</dbReference>
<comment type="subcellular location">
    <subcellularLocation>
        <location evidence="1">Endoplasmic reticulum membrane</location>
        <topology evidence="1">Multi-pass membrane protein</topology>
    </subcellularLocation>
</comment>
<comment type="similarity">
    <text evidence="2 9">Belongs to the EMC4 family.</text>
</comment>
<dbReference type="AlphaFoldDB" id="A0A7M7N6K0"/>
<evidence type="ECO:0000256" key="1">
    <source>
        <dbReference type="ARBA" id="ARBA00004477"/>
    </source>
</evidence>
<dbReference type="KEGG" id="spu:580583"/>
<dbReference type="GO" id="GO:0072546">
    <property type="term" value="C:EMC complex"/>
    <property type="evidence" value="ECO:0000318"/>
    <property type="project" value="GO_Central"/>
</dbReference>
<name>A0A7M7N6K0_STRPU</name>
<feature type="transmembrane region" description="Helical" evidence="10">
    <location>
        <begin position="82"/>
        <end position="107"/>
    </location>
</feature>
<dbReference type="InterPro" id="IPR009445">
    <property type="entry name" value="TMEM85/Emc4"/>
</dbReference>
<evidence type="ECO:0000256" key="2">
    <source>
        <dbReference type="ARBA" id="ARBA00007715"/>
    </source>
</evidence>
<dbReference type="EnsemblMetazoa" id="XM_030975896">
    <property type="protein sequence ID" value="XP_030831756"/>
    <property type="gene ID" value="LOC580583"/>
</dbReference>
<reference evidence="12" key="1">
    <citation type="submission" date="2015-02" db="EMBL/GenBank/DDBJ databases">
        <title>Genome sequencing for Strongylocentrotus purpuratus.</title>
        <authorList>
            <person name="Murali S."/>
            <person name="Liu Y."/>
            <person name="Vee V."/>
            <person name="English A."/>
            <person name="Wang M."/>
            <person name="Skinner E."/>
            <person name="Han Y."/>
            <person name="Muzny D.M."/>
            <person name="Worley K.C."/>
            <person name="Gibbs R.A."/>
        </authorList>
    </citation>
    <scope>NUCLEOTIDE SEQUENCE</scope>
</reference>
<dbReference type="Proteomes" id="UP000007110">
    <property type="component" value="Unassembled WGS sequence"/>
</dbReference>
<evidence type="ECO:0000256" key="4">
    <source>
        <dbReference type="ARBA" id="ARBA00020820"/>
    </source>
</evidence>
<keyword evidence="5 10" id="KW-0812">Transmembrane</keyword>
<dbReference type="Pfam" id="PF06417">
    <property type="entry name" value="EMC4"/>
    <property type="match status" value="1"/>
</dbReference>
<keyword evidence="12" id="KW-1185">Reference proteome</keyword>
<protein>
    <recommendedName>
        <fullName evidence="4 9">ER membrane protein complex subunit 4</fullName>
    </recommendedName>
</protein>
<dbReference type="PANTHER" id="PTHR19315">
    <property type="entry name" value="ER MEMBRANE PROTEIN COMPLEX SUBUNIT 4"/>
    <property type="match status" value="1"/>
</dbReference>
<keyword evidence="6" id="KW-0256">Endoplasmic reticulum</keyword>
<proteinExistence type="inferred from homology"/>
<accession>A0A7M7N6K0</accession>
<dbReference type="RefSeq" id="XP_030831756.1">
    <property type="nucleotide sequence ID" value="XM_030975896.1"/>
</dbReference>
<feature type="transmembrane region" description="Helical" evidence="10">
    <location>
        <begin position="127"/>
        <end position="146"/>
    </location>
</feature>
<evidence type="ECO:0000256" key="3">
    <source>
        <dbReference type="ARBA" id="ARBA00011276"/>
    </source>
</evidence>
<evidence type="ECO:0000313" key="11">
    <source>
        <dbReference type="EnsemblMetazoa" id="XP_030831756"/>
    </source>
</evidence>